<gene>
    <name evidence="1" type="ORF">K488DRAFT_52023</name>
</gene>
<protein>
    <submittedName>
        <fullName evidence="1">GMC oxidoreductase</fullName>
    </submittedName>
</protein>
<keyword evidence="2" id="KW-1185">Reference proteome</keyword>
<reference evidence="1" key="2">
    <citation type="journal article" date="2022" name="New Phytol.">
        <title>Evolutionary transition to the ectomycorrhizal habit in the genomes of a hyperdiverse lineage of mushroom-forming fungi.</title>
        <authorList>
            <person name="Looney B."/>
            <person name="Miyauchi S."/>
            <person name="Morin E."/>
            <person name="Drula E."/>
            <person name="Courty P.E."/>
            <person name="Kohler A."/>
            <person name="Kuo A."/>
            <person name="LaButti K."/>
            <person name="Pangilinan J."/>
            <person name="Lipzen A."/>
            <person name="Riley R."/>
            <person name="Andreopoulos W."/>
            <person name="He G."/>
            <person name="Johnson J."/>
            <person name="Nolan M."/>
            <person name="Tritt A."/>
            <person name="Barry K.W."/>
            <person name="Grigoriev I.V."/>
            <person name="Nagy L.G."/>
            <person name="Hibbett D."/>
            <person name="Henrissat B."/>
            <person name="Matheny P.B."/>
            <person name="Labbe J."/>
            <person name="Martin F.M."/>
        </authorList>
    </citation>
    <scope>NUCLEOTIDE SEQUENCE</scope>
    <source>
        <strain evidence="1">EC-137</strain>
    </source>
</reference>
<comment type="caution">
    <text evidence="1">The sequence shown here is derived from an EMBL/GenBank/DDBJ whole genome shotgun (WGS) entry which is preliminary data.</text>
</comment>
<dbReference type="Proteomes" id="UP000814128">
    <property type="component" value="Unassembled WGS sequence"/>
</dbReference>
<dbReference type="EMBL" id="MU273579">
    <property type="protein sequence ID" value="KAI0031468.1"/>
    <property type="molecule type" value="Genomic_DNA"/>
</dbReference>
<evidence type="ECO:0000313" key="2">
    <source>
        <dbReference type="Proteomes" id="UP000814128"/>
    </source>
</evidence>
<organism evidence="1 2">
    <name type="scientific">Vararia minispora EC-137</name>
    <dbReference type="NCBI Taxonomy" id="1314806"/>
    <lineage>
        <taxon>Eukaryota</taxon>
        <taxon>Fungi</taxon>
        <taxon>Dikarya</taxon>
        <taxon>Basidiomycota</taxon>
        <taxon>Agaricomycotina</taxon>
        <taxon>Agaricomycetes</taxon>
        <taxon>Russulales</taxon>
        <taxon>Lachnocladiaceae</taxon>
        <taxon>Vararia</taxon>
    </lineage>
</organism>
<accession>A0ACB8QHZ6</accession>
<name>A0ACB8QHZ6_9AGAM</name>
<reference evidence="1" key="1">
    <citation type="submission" date="2021-02" db="EMBL/GenBank/DDBJ databases">
        <authorList>
            <consortium name="DOE Joint Genome Institute"/>
            <person name="Ahrendt S."/>
            <person name="Looney B.P."/>
            <person name="Miyauchi S."/>
            <person name="Morin E."/>
            <person name="Drula E."/>
            <person name="Courty P.E."/>
            <person name="Chicoki N."/>
            <person name="Fauchery L."/>
            <person name="Kohler A."/>
            <person name="Kuo A."/>
            <person name="Labutti K."/>
            <person name="Pangilinan J."/>
            <person name="Lipzen A."/>
            <person name="Riley R."/>
            <person name="Andreopoulos W."/>
            <person name="He G."/>
            <person name="Johnson J."/>
            <person name="Barry K.W."/>
            <person name="Grigoriev I.V."/>
            <person name="Nagy L."/>
            <person name="Hibbett D."/>
            <person name="Henrissat B."/>
            <person name="Matheny P.B."/>
            <person name="Labbe J."/>
            <person name="Martin F."/>
        </authorList>
    </citation>
    <scope>NUCLEOTIDE SEQUENCE</scope>
    <source>
        <strain evidence="1">EC-137</strain>
    </source>
</reference>
<sequence length="608" mass="64939">MGAVQSYASDPELFATRIEDTENTSLDGVKDYDYVIVGGGAAGCVLASRLSEDANTSVLLIEAGQSHEGNLLVRMPLAWPKLLTTPMNWAFETTCQTYANGRKLQVDRGKVLGGSTSINALIFQHCSPDDFEEWVRMGAEGWGYSAMKPYLHKPENFTQHPEHPGVLDSDHNTSGPWKITFSDHPPIHKFIVNACQALGIEEIADFNTAAGPKGTSSFTTYVDEKGCRHSVAHAYLTPDVLARRNLTVAIGSHVEKVLLAETATGTPRAIGVKLSQTPGGPKYHVRATREVILSAGVVGTPQILMLSGLGPEKELQKHGIEVNKNLPQVGKNYLDHISAGAVIFRTKPGYTLDYLNNPLSAMVAMGRWLVFGTGPMRDLSAPGAAFFNVNDPTYLVAGKASENVDVIDHGAGPGTPDIELVWFPIVVPSFNAPAPPNVHGFTLAPVLLKPESSGTVALRSADPYDKPVIDPNYFAAPNDMAVLVRAVRLAMRVGRATPLHDALDASAPPAVEKESLFWLGDADPDAVTDDEIKEYIRGHALSAFHPASTARISRDASAGVVDPQLCVHGVAGLRVVDASVFPNVPTGHPVALVVAVAERAADLIKASA</sequence>
<evidence type="ECO:0000313" key="1">
    <source>
        <dbReference type="EMBL" id="KAI0031468.1"/>
    </source>
</evidence>
<proteinExistence type="predicted"/>